<evidence type="ECO:0000256" key="6">
    <source>
        <dbReference type="PIRSR" id="PIRSR005096-1"/>
    </source>
</evidence>
<dbReference type="InterPro" id="IPR008183">
    <property type="entry name" value="Aldose_1/G6P_1-epimerase"/>
</dbReference>
<dbReference type="RefSeq" id="WP_013173728.1">
    <property type="nucleotide sequence ID" value="NC_014219.1"/>
</dbReference>
<feature type="binding site" evidence="8">
    <location>
        <begin position="167"/>
        <end position="169"/>
    </location>
    <ligand>
        <name>beta-D-galactose</name>
        <dbReference type="ChEBI" id="CHEBI:27667"/>
    </ligand>
</feature>
<evidence type="ECO:0000256" key="3">
    <source>
        <dbReference type="ARBA" id="ARBA00023235"/>
    </source>
</evidence>
<dbReference type="GO" id="GO:0004034">
    <property type="term" value="F:aldose 1-epimerase activity"/>
    <property type="evidence" value="ECO:0007669"/>
    <property type="project" value="UniProtKB-EC"/>
</dbReference>
<feature type="binding site" evidence="7">
    <location>
        <position position="239"/>
    </location>
    <ligand>
        <name>beta-D-galactose</name>
        <dbReference type="ChEBI" id="CHEBI:27667"/>
    </ligand>
</feature>
<dbReference type="GO" id="GO:0030246">
    <property type="term" value="F:carbohydrate binding"/>
    <property type="evidence" value="ECO:0007669"/>
    <property type="project" value="InterPro"/>
</dbReference>
<dbReference type="KEGG" id="bse:Bsel_2824"/>
<dbReference type="AlphaFoldDB" id="D6XZ30"/>
<sequence>MHASDNSVIIENKSGTMKMRVIPTGACVTDLWLTDGNGKKRNVVVSYEDEERYKTNPYYLGAAVGRSAGRQKEGIITMPDGSVITVPANEGKHHLHGGEAGLSKQEWTLHQSAPDKVVCTILSPDGDGGYPGDVRVSVTYEVTDENRWIISYSAESSADTPLNLTQHTYFNLSGAPRPVTDHRLSIDADRVLFLDEEDIPERIVQVDDEPDFDFRSKRDLSFLPEAAHPQMTQVGGGVDHPFLLNKAVTPEIVLESPDLRLEVTTDDEAVVIYTGNKFDREEYVKYQGICIETQYRPNALGDAILRKGDIYQKETVFQFKTV</sequence>
<dbReference type="Pfam" id="PF01263">
    <property type="entry name" value="Aldose_epim"/>
    <property type="match status" value="1"/>
</dbReference>
<dbReference type="InterPro" id="IPR015443">
    <property type="entry name" value="Aldose_1-epimerase"/>
</dbReference>
<proteinExistence type="inferred from homology"/>
<evidence type="ECO:0000256" key="8">
    <source>
        <dbReference type="PIRSR" id="PIRSR005096-3"/>
    </source>
</evidence>
<dbReference type="InterPro" id="IPR014718">
    <property type="entry name" value="GH-type_carb-bd"/>
</dbReference>
<dbReference type="UniPathway" id="UPA00242"/>
<dbReference type="eggNOG" id="COG2017">
    <property type="taxonomic scope" value="Bacteria"/>
</dbReference>
<dbReference type="GO" id="GO:0006006">
    <property type="term" value="P:glucose metabolic process"/>
    <property type="evidence" value="ECO:0007669"/>
    <property type="project" value="TreeGrafter"/>
</dbReference>
<dbReference type="InterPro" id="IPR047215">
    <property type="entry name" value="Galactose_mutarotase-like"/>
</dbReference>
<dbReference type="SUPFAM" id="SSF74650">
    <property type="entry name" value="Galactose mutarotase-like"/>
    <property type="match status" value="1"/>
</dbReference>
<dbReference type="CDD" id="cd09019">
    <property type="entry name" value="galactose_mutarotase_like"/>
    <property type="match status" value="1"/>
</dbReference>
<dbReference type="EC" id="5.1.3.3" evidence="5"/>
<comment type="similarity">
    <text evidence="2 5">Belongs to the aldose epimerase family.</text>
</comment>
<gene>
    <name evidence="9" type="ordered locus">Bsel_2824</name>
</gene>
<dbReference type="HOGENOM" id="CLU_031753_1_0_9"/>
<evidence type="ECO:0000256" key="2">
    <source>
        <dbReference type="ARBA" id="ARBA00006206"/>
    </source>
</evidence>
<evidence type="ECO:0000313" key="10">
    <source>
        <dbReference type="Proteomes" id="UP000000271"/>
    </source>
</evidence>
<dbReference type="PIRSF" id="PIRSF005096">
    <property type="entry name" value="GALM"/>
    <property type="match status" value="1"/>
</dbReference>
<feature type="active site" description="Proton acceptor" evidence="6">
    <location>
        <position position="292"/>
    </location>
</feature>
<evidence type="ECO:0000256" key="7">
    <source>
        <dbReference type="PIRSR" id="PIRSR005096-2"/>
    </source>
</evidence>
<evidence type="ECO:0000256" key="1">
    <source>
        <dbReference type="ARBA" id="ARBA00005028"/>
    </source>
</evidence>
<dbReference type="InterPro" id="IPR011013">
    <property type="entry name" value="Gal_mutarotase_sf_dom"/>
</dbReference>
<accession>D6XZ30</accession>
<comment type="pathway">
    <text evidence="1 5">Carbohydrate metabolism; hexose metabolism.</text>
</comment>
<feature type="active site" description="Proton donor" evidence="6">
    <location>
        <position position="167"/>
    </location>
</feature>
<dbReference type="GO" id="GO:0005737">
    <property type="term" value="C:cytoplasm"/>
    <property type="evidence" value="ECO:0007669"/>
    <property type="project" value="TreeGrafter"/>
</dbReference>
<name>D6XZ30_BACIE</name>
<dbReference type="STRING" id="439292.Bsel_2824"/>
<evidence type="ECO:0000256" key="5">
    <source>
        <dbReference type="PIRNR" id="PIRNR005096"/>
    </source>
</evidence>
<dbReference type="PANTHER" id="PTHR10091">
    <property type="entry name" value="ALDOSE-1-EPIMERASE"/>
    <property type="match status" value="1"/>
</dbReference>
<keyword evidence="10" id="KW-1185">Reference proteome</keyword>
<protein>
    <recommendedName>
        <fullName evidence="5">Aldose 1-epimerase</fullName>
        <ecNumber evidence="5">5.1.3.3</ecNumber>
    </recommendedName>
</protein>
<dbReference type="PANTHER" id="PTHR10091:SF0">
    <property type="entry name" value="GALACTOSE MUTAROTASE"/>
    <property type="match status" value="1"/>
</dbReference>
<keyword evidence="3 5" id="KW-0413">Isomerase</keyword>
<dbReference type="GO" id="GO:0033499">
    <property type="term" value="P:galactose catabolic process via UDP-galactose, Leloir pathway"/>
    <property type="evidence" value="ECO:0007669"/>
    <property type="project" value="TreeGrafter"/>
</dbReference>
<dbReference type="EMBL" id="CP001791">
    <property type="protein sequence ID" value="ADI00315.1"/>
    <property type="molecule type" value="Genomic_DNA"/>
</dbReference>
<reference evidence="9" key="1">
    <citation type="submission" date="2009-10" db="EMBL/GenBank/DDBJ databases">
        <title>Complete sequence of Bacillus selenitireducens MLS10.</title>
        <authorList>
            <consortium name="US DOE Joint Genome Institute"/>
            <person name="Lucas S."/>
            <person name="Copeland A."/>
            <person name="Lapidus A."/>
            <person name="Glavina del Rio T."/>
            <person name="Dalin E."/>
            <person name="Tice H."/>
            <person name="Bruce D."/>
            <person name="Goodwin L."/>
            <person name="Pitluck S."/>
            <person name="Sims D."/>
            <person name="Brettin T."/>
            <person name="Detter J.C."/>
            <person name="Han C."/>
            <person name="Larimer F."/>
            <person name="Land M."/>
            <person name="Hauser L."/>
            <person name="Kyrpides N."/>
            <person name="Ovchinnikova G."/>
            <person name="Stolz J."/>
        </authorList>
    </citation>
    <scope>NUCLEOTIDE SEQUENCE [LARGE SCALE GENOMIC DNA]</scope>
    <source>
        <strain evidence="9">MLS10</strain>
    </source>
</reference>
<dbReference type="OrthoDB" id="9779408at2"/>
<evidence type="ECO:0000313" key="9">
    <source>
        <dbReference type="EMBL" id="ADI00315.1"/>
    </source>
</evidence>
<dbReference type="Gene3D" id="2.70.98.10">
    <property type="match status" value="1"/>
</dbReference>
<dbReference type="Proteomes" id="UP000000271">
    <property type="component" value="Chromosome"/>
</dbReference>
<evidence type="ECO:0000256" key="4">
    <source>
        <dbReference type="ARBA" id="ARBA00023277"/>
    </source>
</evidence>
<organism evidence="9 10">
    <name type="scientific">Bacillus selenitireducens (strain ATCC 700615 / DSM 15326 / MLS10)</name>
    <dbReference type="NCBI Taxonomy" id="439292"/>
    <lineage>
        <taxon>Bacteria</taxon>
        <taxon>Bacillati</taxon>
        <taxon>Bacillota</taxon>
        <taxon>Bacilli</taxon>
        <taxon>Bacillales</taxon>
        <taxon>Bacillaceae</taxon>
        <taxon>Salisediminibacterium</taxon>
    </lineage>
</organism>
<comment type="catalytic activity">
    <reaction evidence="5">
        <text>alpha-D-glucose = beta-D-glucose</text>
        <dbReference type="Rhea" id="RHEA:10264"/>
        <dbReference type="ChEBI" id="CHEBI:15903"/>
        <dbReference type="ChEBI" id="CHEBI:17925"/>
        <dbReference type="EC" id="5.1.3.3"/>
    </reaction>
</comment>
<keyword evidence="4 5" id="KW-0119">Carbohydrate metabolism</keyword>